<organism evidence="1 2">
    <name type="scientific">Ataeniobius toweri</name>
    <dbReference type="NCBI Taxonomy" id="208326"/>
    <lineage>
        <taxon>Eukaryota</taxon>
        <taxon>Metazoa</taxon>
        <taxon>Chordata</taxon>
        <taxon>Craniata</taxon>
        <taxon>Vertebrata</taxon>
        <taxon>Euteleostomi</taxon>
        <taxon>Actinopterygii</taxon>
        <taxon>Neopterygii</taxon>
        <taxon>Teleostei</taxon>
        <taxon>Neoteleostei</taxon>
        <taxon>Acanthomorphata</taxon>
        <taxon>Ovalentaria</taxon>
        <taxon>Atherinomorphae</taxon>
        <taxon>Cyprinodontiformes</taxon>
        <taxon>Goodeidae</taxon>
        <taxon>Ataeniobius</taxon>
    </lineage>
</organism>
<comment type="caution">
    <text evidence="1">The sequence shown here is derived from an EMBL/GenBank/DDBJ whole genome shotgun (WGS) entry which is preliminary data.</text>
</comment>
<evidence type="ECO:0000313" key="2">
    <source>
        <dbReference type="Proteomes" id="UP001345963"/>
    </source>
</evidence>
<dbReference type="EMBL" id="JAHUTI010070953">
    <property type="protein sequence ID" value="MED6255401.1"/>
    <property type="molecule type" value="Genomic_DNA"/>
</dbReference>
<accession>A0ABU7BY50</accession>
<reference evidence="1 2" key="1">
    <citation type="submission" date="2021-07" db="EMBL/GenBank/DDBJ databases">
        <authorList>
            <person name="Palmer J.M."/>
        </authorList>
    </citation>
    <scope>NUCLEOTIDE SEQUENCE [LARGE SCALE GENOMIC DNA]</scope>
    <source>
        <strain evidence="1 2">AT_MEX2019</strain>
        <tissue evidence="1">Muscle</tissue>
    </source>
</reference>
<dbReference type="Proteomes" id="UP001345963">
    <property type="component" value="Unassembled WGS sequence"/>
</dbReference>
<protein>
    <recommendedName>
        <fullName evidence="3">Secreted protein</fullName>
    </recommendedName>
</protein>
<gene>
    <name evidence="1" type="ORF">ATANTOWER_009161</name>
</gene>
<sequence length="99" mass="11233">MSSIQSACSLLSVFITHHMSRQVCDQAVMLWYSQTHTDAAGRKQEGCSVLLAWRQNEWRAKKRSSIWMHFSLETTGIAKCNICKNLISSPVQQITCTDI</sequence>
<keyword evidence="2" id="KW-1185">Reference proteome</keyword>
<evidence type="ECO:0000313" key="1">
    <source>
        <dbReference type="EMBL" id="MED6255401.1"/>
    </source>
</evidence>
<evidence type="ECO:0008006" key="3">
    <source>
        <dbReference type="Google" id="ProtNLM"/>
    </source>
</evidence>
<proteinExistence type="predicted"/>
<name>A0ABU7BY50_9TELE</name>